<reference evidence="1" key="1">
    <citation type="submission" date="2021-06" db="EMBL/GenBank/DDBJ databases">
        <authorList>
            <person name="Gannon L."/>
            <person name="Redgwell R T."/>
            <person name="Michniewski S."/>
            <person name="Harrison D C."/>
            <person name="Millard A."/>
        </authorList>
    </citation>
    <scope>NUCLEOTIDE SEQUENCE</scope>
</reference>
<organism evidence="1">
    <name type="scientific">uncultured marine phage</name>
    <dbReference type="NCBI Taxonomy" id="707152"/>
    <lineage>
        <taxon>Viruses</taxon>
        <taxon>environmental samples</taxon>
    </lineage>
</organism>
<evidence type="ECO:0000313" key="1">
    <source>
        <dbReference type="EMBL" id="CAG7580261.1"/>
    </source>
</evidence>
<accession>A0A8D9FQZ5</accession>
<sequence>MEEFSKDKKIRIYKKALRTLKFRAFLYRVCRKFYTRHYFCLCFIIEDGVSIKDNIPEFYNNRPSKNIDQYGYWWLGREYKPRIEYLREMIKIVKGNNI</sequence>
<protein>
    <submittedName>
        <fullName evidence="1">Uncharacterized protein</fullName>
    </submittedName>
</protein>
<dbReference type="EMBL" id="OU342829">
    <property type="protein sequence ID" value="CAG7580261.1"/>
    <property type="molecule type" value="Genomic_DNA"/>
</dbReference>
<proteinExistence type="predicted"/>
<gene>
    <name evidence="1" type="ORF">SLAVMIC_00327</name>
</gene>
<name>A0A8D9FQZ5_9VIRU</name>